<feature type="transmembrane region" description="Helical" evidence="7">
    <location>
        <begin position="38"/>
        <end position="58"/>
    </location>
</feature>
<gene>
    <name evidence="8" type="ORF">BA177_04095</name>
</gene>
<feature type="transmembrane region" description="Helical" evidence="7">
    <location>
        <begin position="482"/>
        <end position="501"/>
    </location>
</feature>
<comment type="similarity">
    <text evidence="2 6">Belongs to the sodium:solute symporter (SSF) (TC 2.A.21) family.</text>
</comment>
<feature type="transmembrane region" description="Helical" evidence="7">
    <location>
        <begin position="543"/>
        <end position="564"/>
    </location>
</feature>
<keyword evidence="9" id="KW-1185">Reference proteome</keyword>
<dbReference type="PANTHER" id="PTHR11819:SF77">
    <property type="entry name" value="SODIUM_GLUCOSE COTRANSPORT PROTEIN"/>
    <property type="match status" value="1"/>
</dbReference>
<feature type="transmembrane region" description="Helical" evidence="7">
    <location>
        <begin position="379"/>
        <end position="402"/>
    </location>
</feature>
<dbReference type="GO" id="GO:0005412">
    <property type="term" value="F:D-glucose:sodium symporter activity"/>
    <property type="evidence" value="ECO:0007669"/>
    <property type="project" value="TreeGrafter"/>
</dbReference>
<feature type="transmembrane region" description="Helical" evidence="7">
    <location>
        <begin position="6"/>
        <end position="26"/>
    </location>
</feature>
<sequence length="614" mass="67741">MNLHYIDWIVIAAYCCVTVGIGLWFSKRSSSNIEEYFVAGRALPWWLAGTSLAATYFATDAPLLAASLVRQHGIFANWLWWYEATGVMVIVFFYAKLWRRANIVTDAEFIELRYTGKVATALRTFTALYHGVIKNLVIMGFVLLAMMKFSQVMFGFDPLYTLVVCVCVALAYTVTAGLWGVVVTDLFQFITGTIGTIIFAGLVLYELGGPAEMAAQISSIEGVNPGTLDLVPDSDNISSLQFVSYLVLIFILWARSAQGDGYLAQRLFATKNEKQSVLAALWFNFAANVMITWPWIVVGLGSLIMFPIATSSPELLADPELAYPMMIEQVVPVGLKGIIIASFLAAFMSTMDTHLCWGGSYMVNDIYKRFYKKNASDSHYVLVSRVSVLILAGLAAITAWQMESIESGWIYILEITAGLAIVNLLRWYWWRVNAWAEISAMAGTLVLANGMILINLLFNVGLVSDGVHAQLDQFYSSDYDMLRATFILASCTVLWLIVALLTKPVNADHLEAFYRRVKPGGWWGEIAARCPDVVIENNTARNWLGWFLGVIFIYSSLLGIGYTLTGKSVFGFMLIGISIVGAALTVRIATQSVANEFAELSLAGGTAESSKTID</sequence>
<feature type="transmembrane region" description="Helical" evidence="7">
    <location>
        <begin position="159"/>
        <end position="179"/>
    </location>
</feature>
<evidence type="ECO:0000256" key="4">
    <source>
        <dbReference type="ARBA" id="ARBA00022989"/>
    </source>
</evidence>
<dbReference type="EMBL" id="CP016268">
    <property type="protein sequence ID" value="ANO50502.1"/>
    <property type="molecule type" value="Genomic_DNA"/>
</dbReference>
<keyword evidence="4 7" id="KW-1133">Transmembrane helix</keyword>
<dbReference type="KEGG" id="woc:BA177_04095"/>
<feature type="transmembrane region" description="Helical" evidence="7">
    <location>
        <begin position="441"/>
        <end position="462"/>
    </location>
</feature>
<feature type="transmembrane region" description="Helical" evidence="7">
    <location>
        <begin position="408"/>
        <end position="429"/>
    </location>
</feature>
<dbReference type="OrthoDB" id="9814523at2"/>
<feature type="transmembrane region" description="Helical" evidence="7">
    <location>
        <begin position="127"/>
        <end position="147"/>
    </location>
</feature>
<feature type="transmembrane region" description="Helical" evidence="7">
    <location>
        <begin position="237"/>
        <end position="255"/>
    </location>
</feature>
<keyword evidence="5 7" id="KW-0472">Membrane</keyword>
<dbReference type="InterPro" id="IPR038377">
    <property type="entry name" value="Na/Glc_symporter_sf"/>
</dbReference>
<reference evidence="8 9" key="1">
    <citation type="submission" date="2016-06" db="EMBL/GenBank/DDBJ databases">
        <title>Complete genome sequence of a deep-branching marine Gamma Proteobacterium Woeseia oceani type strain XK5.</title>
        <authorList>
            <person name="Mu D."/>
            <person name="Du Z."/>
        </authorList>
    </citation>
    <scope>NUCLEOTIDE SEQUENCE [LARGE SCALE GENOMIC DNA]</scope>
    <source>
        <strain evidence="8 9">XK5</strain>
    </source>
</reference>
<organism evidence="8 9">
    <name type="scientific">Woeseia oceani</name>
    <dbReference type="NCBI Taxonomy" id="1548547"/>
    <lineage>
        <taxon>Bacteria</taxon>
        <taxon>Pseudomonadati</taxon>
        <taxon>Pseudomonadota</taxon>
        <taxon>Gammaproteobacteria</taxon>
        <taxon>Woeseiales</taxon>
        <taxon>Woeseiaceae</taxon>
        <taxon>Woeseia</taxon>
    </lineage>
</organism>
<dbReference type="AlphaFoldDB" id="A0A193LDB7"/>
<evidence type="ECO:0000256" key="1">
    <source>
        <dbReference type="ARBA" id="ARBA00004141"/>
    </source>
</evidence>
<dbReference type="PROSITE" id="PS50283">
    <property type="entry name" value="NA_SOLUT_SYMP_3"/>
    <property type="match status" value="1"/>
</dbReference>
<evidence type="ECO:0000313" key="9">
    <source>
        <dbReference type="Proteomes" id="UP000092695"/>
    </source>
</evidence>
<keyword evidence="3 7" id="KW-0812">Transmembrane</keyword>
<evidence type="ECO:0000313" key="8">
    <source>
        <dbReference type="EMBL" id="ANO50502.1"/>
    </source>
</evidence>
<proteinExistence type="inferred from homology"/>
<protein>
    <recommendedName>
        <fullName evidence="10">Na+:solute symporter</fullName>
    </recommendedName>
</protein>
<feature type="transmembrane region" description="Helical" evidence="7">
    <location>
        <begin position="186"/>
        <end position="205"/>
    </location>
</feature>
<feature type="transmembrane region" description="Helical" evidence="7">
    <location>
        <begin position="276"/>
        <end position="309"/>
    </location>
</feature>
<dbReference type="PANTHER" id="PTHR11819">
    <property type="entry name" value="SOLUTE CARRIER FAMILY 5"/>
    <property type="match status" value="1"/>
</dbReference>
<dbReference type="InterPro" id="IPR001734">
    <property type="entry name" value="Na/solute_symporter"/>
</dbReference>
<dbReference type="Gene3D" id="1.20.1730.10">
    <property type="entry name" value="Sodium/glucose cotransporter"/>
    <property type="match status" value="1"/>
</dbReference>
<dbReference type="Proteomes" id="UP000092695">
    <property type="component" value="Chromosome"/>
</dbReference>
<name>A0A193LDB7_9GAMM</name>
<feature type="transmembrane region" description="Helical" evidence="7">
    <location>
        <begin position="570"/>
        <end position="589"/>
    </location>
</feature>
<feature type="transmembrane region" description="Helical" evidence="7">
    <location>
        <begin position="78"/>
        <end position="95"/>
    </location>
</feature>
<dbReference type="RefSeq" id="WP_068613215.1">
    <property type="nucleotide sequence ID" value="NZ_CP016268.1"/>
</dbReference>
<evidence type="ECO:0000256" key="5">
    <source>
        <dbReference type="ARBA" id="ARBA00023136"/>
    </source>
</evidence>
<comment type="subcellular location">
    <subcellularLocation>
        <location evidence="1">Membrane</location>
        <topology evidence="1">Multi-pass membrane protein</topology>
    </subcellularLocation>
</comment>
<evidence type="ECO:0000256" key="6">
    <source>
        <dbReference type="RuleBase" id="RU362091"/>
    </source>
</evidence>
<accession>A0A193LDB7</accession>
<dbReference type="Pfam" id="PF00474">
    <property type="entry name" value="SSF"/>
    <property type="match status" value="1"/>
</dbReference>
<evidence type="ECO:0000256" key="3">
    <source>
        <dbReference type="ARBA" id="ARBA00022692"/>
    </source>
</evidence>
<dbReference type="GO" id="GO:0005886">
    <property type="term" value="C:plasma membrane"/>
    <property type="evidence" value="ECO:0007669"/>
    <property type="project" value="TreeGrafter"/>
</dbReference>
<evidence type="ECO:0008006" key="10">
    <source>
        <dbReference type="Google" id="ProtNLM"/>
    </source>
</evidence>
<evidence type="ECO:0000256" key="2">
    <source>
        <dbReference type="ARBA" id="ARBA00006434"/>
    </source>
</evidence>
<dbReference type="STRING" id="1548547.BA177_04095"/>
<evidence type="ECO:0000256" key="7">
    <source>
        <dbReference type="SAM" id="Phobius"/>
    </source>
</evidence>
<dbReference type="CDD" id="cd11477">
    <property type="entry name" value="SLC5sbd_u1"/>
    <property type="match status" value="1"/>
</dbReference>